<gene>
    <name evidence="5" type="ORF">H0194_00240</name>
</gene>
<keyword evidence="3" id="KW-0812">Transmembrane</keyword>
<evidence type="ECO:0000256" key="1">
    <source>
        <dbReference type="ARBA" id="ARBA00008812"/>
    </source>
</evidence>
<dbReference type="Gene3D" id="2.40.128.110">
    <property type="entry name" value="Lipid/polyisoprenoid-binding, YceI-like"/>
    <property type="match status" value="1"/>
</dbReference>
<feature type="transmembrane region" description="Helical" evidence="3">
    <location>
        <begin position="12"/>
        <end position="35"/>
    </location>
</feature>
<dbReference type="Pfam" id="PF04264">
    <property type="entry name" value="YceI"/>
    <property type="match status" value="1"/>
</dbReference>
<organism evidence="5 6">
    <name type="scientific">Corynebacterium incognita</name>
    <dbReference type="NCBI Taxonomy" id="2754725"/>
    <lineage>
        <taxon>Bacteria</taxon>
        <taxon>Bacillati</taxon>
        <taxon>Actinomycetota</taxon>
        <taxon>Actinomycetes</taxon>
        <taxon>Mycobacteriales</taxon>
        <taxon>Corynebacteriaceae</taxon>
        <taxon>Corynebacterium</taxon>
    </lineage>
</organism>
<feature type="compositionally biased region" description="Polar residues" evidence="2">
    <location>
        <begin position="89"/>
        <end position="98"/>
    </location>
</feature>
<dbReference type="SUPFAM" id="SSF101874">
    <property type="entry name" value="YceI-like"/>
    <property type="match status" value="1"/>
</dbReference>
<comment type="similarity">
    <text evidence="1">Belongs to the UPF0312 family.</text>
</comment>
<evidence type="ECO:0000313" key="5">
    <source>
        <dbReference type="EMBL" id="QNE90403.1"/>
    </source>
</evidence>
<dbReference type="Proteomes" id="UP000515743">
    <property type="component" value="Chromosome"/>
</dbReference>
<dbReference type="InterPro" id="IPR036761">
    <property type="entry name" value="TTHA0802/YceI-like_sf"/>
</dbReference>
<dbReference type="PANTHER" id="PTHR34406">
    <property type="entry name" value="PROTEIN YCEI"/>
    <property type="match status" value="1"/>
</dbReference>
<keyword evidence="6" id="KW-1185">Reference proteome</keyword>
<protein>
    <submittedName>
        <fullName evidence="5">YceI family protein</fullName>
    </submittedName>
</protein>
<name>A0A7G7CS37_9CORY</name>
<evidence type="ECO:0000256" key="3">
    <source>
        <dbReference type="SAM" id="Phobius"/>
    </source>
</evidence>
<dbReference type="KEGG" id="cik:H0194_00240"/>
<evidence type="ECO:0000313" key="6">
    <source>
        <dbReference type="Proteomes" id="UP000515743"/>
    </source>
</evidence>
<sequence length="233" mass="25030">MKKLFYNRKLMITVFVVLIIASSLVALGPMLYSAYMGRGVATKPVSGQGAEAASTELAGQWQVTTGNARNFTSAGFTIDEVLPSERRSTSGSTKSVTGEATVEGTELKDAQVAVDITTLTTDNDVRDNNMKTKLFEVERHPEATFSLTKPADVSTVPDSGTKATITVTGDLTIKGKTNEVTATLDALRDGDKFIVGGNIPVNRLDYDIKSPEFIAAKIADEGTIDLRLTFEKK</sequence>
<keyword evidence="3" id="KW-0472">Membrane</keyword>
<proteinExistence type="inferred from homology"/>
<reference evidence="5 6" key="1">
    <citation type="submission" date="2020-07" db="EMBL/GenBank/DDBJ databases">
        <title>Complete genome and description of Corynebacterium incognita strain Marseille-Q3630 sp. nov.</title>
        <authorList>
            <person name="Boxberger M."/>
        </authorList>
    </citation>
    <scope>NUCLEOTIDE SEQUENCE [LARGE SCALE GENOMIC DNA]</scope>
    <source>
        <strain evidence="5 6">Marseille-Q3630</strain>
    </source>
</reference>
<dbReference type="PANTHER" id="PTHR34406:SF1">
    <property type="entry name" value="PROTEIN YCEI"/>
    <property type="match status" value="1"/>
</dbReference>
<accession>A0A7G7CS37</accession>
<dbReference type="SMART" id="SM00867">
    <property type="entry name" value="YceI"/>
    <property type="match status" value="1"/>
</dbReference>
<dbReference type="InterPro" id="IPR007372">
    <property type="entry name" value="Lipid/polyisoprenoid-bd_YceI"/>
</dbReference>
<keyword evidence="3" id="KW-1133">Transmembrane helix</keyword>
<feature type="region of interest" description="Disordered" evidence="2">
    <location>
        <begin position="83"/>
        <end position="102"/>
    </location>
</feature>
<dbReference type="EMBL" id="CP059404">
    <property type="protein sequence ID" value="QNE90403.1"/>
    <property type="molecule type" value="Genomic_DNA"/>
</dbReference>
<evidence type="ECO:0000259" key="4">
    <source>
        <dbReference type="SMART" id="SM00867"/>
    </source>
</evidence>
<feature type="domain" description="Lipid/polyisoprenoid-binding YceI-like" evidence="4">
    <location>
        <begin position="60"/>
        <end position="231"/>
    </location>
</feature>
<dbReference type="AlphaFoldDB" id="A0A7G7CS37"/>
<evidence type="ECO:0000256" key="2">
    <source>
        <dbReference type="SAM" id="MobiDB-lite"/>
    </source>
</evidence>